<dbReference type="PANTHER" id="PTHR11985">
    <property type="entry name" value="GLYCEROL-3-PHOSPHATE DEHYDROGENASE"/>
    <property type="match status" value="1"/>
</dbReference>
<dbReference type="Gene3D" id="1.10.8.870">
    <property type="entry name" value="Alpha-glycerophosphate oxidase, cap domain"/>
    <property type="match status" value="1"/>
</dbReference>
<dbReference type="AlphaFoldDB" id="A0A9X2KJ47"/>
<accession>A0A9X2KJ47</accession>
<evidence type="ECO:0000256" key="1">
    <source>
        <dbReference type="ARBA" id="ARBA00001974"/>
    </source>
</evidence>
<dbReference type="Pfam" id="PF01266">
    <property type="entry name" value="DAO"/>
    <property type="match status" value="1"/>
</dbReference>
<comment type="catalytic activity">
    <reaction evidence="6">
        <text>a quinone + sn-glycerol 3-phosphate = dihydroxyacetone phosphate + a quinol</text>
        <dbReference type="Rhea" id="RHEA:18977"/>
        <dbReference type="ChEBI" id="CHEBI:24646"/>
        <dbReference type="ChEBI" id="CHEBI:57597"/>
        <dbReference type="ChEBI" id="CHEBI:57642"/>
        <dbReference type="ChEBI" id="CHEBI:132124"/>
        <dbReference type="EC" id="1.1.5.3"/>
    </reaction>
</comment>
<dbReference type="Gene3D" id="3.50.50.60">
    <property type="entry name" value="FAD/NAD(P)-binding domain"/>
    <property type="match status" value="1"/>
</dbReference>
<gene>
    <name evidence="9" type="ORF">NBM05_10880</name>
</gene>
<dbReference type="InterPro" id="IPR038299">
    <property type="entry name" value="DAO_C_sf"/>
</dbReference>
<keyword evidence="5 6" id="KW-0560">Oxidoreductase</keyword>
<proteinExistence type="inferred from homology"/>
<dbReference type="RefSeq" id="WP_254167220.1">
    <property type="nucleotide sequence ID" value="NZ_JANAFB010000027.1"/>
</dbReference>
<dbReference type="EC" id="1.1.5.3" evidence="6"/>
<dbReference type="EMBL" id="JANAFB010000027">
    <property type="protein sequence ID" value="MCP3426489.1"/>
    <property type="molecule type" value="Genomic_DNA"/>
</dbReference>
<dbReference type="Pfam" id="PF16901">
    <property type="entry name" value="DAO_C"/>
    <property type="match status" value="1"/>
</dbReference>
<reference evidence="9" key="1">
    <citation type="submission" date="2022-06" db="EMBL/GenBank/DDBJ databases">
        <title>Rothia sp. isolated from sandalwood seedling.</title>
        <authorList>
            <person name="Tuikhar N."/>
            <person name="Kirdat K."/>
            <person name="Thorat V."/>
            <person name="Swetha P."/>
            <person name="Padma S."/>
            <person name="Sundararaj R."/>
            <person name="Yadav A."/>
        </authorList>
    </citation>
    <scope>NUCLEOTIDE SEQUENCE</scope>
    <source>
        <strain evidence="9">AR01</strain>
    </source>
</reference>
<dbReference type="SUPFAM" id="SSF51905">
    <property type="entry name" value="FAD/NAD(P)-binding domain"/>
    <property type="match status" value="1"/>
</dbReference>
<dbReference type="InterPro" id="IPR031656">
    <property type="entry name" value="DAO_C"/>
</dbReference>
<comment type="caution">
    <text evidence="9">The sequence shown here is derived from an EMBL/GenBank/DDBJ whole genome shotgun (WGS) entry which is preliminary data.</text>
</comment>
<dbReference type="SUPFAM" id="SSF54373">
    <property type="entry name" value="FAD-linked reductases, C-terminal domain"/>
    <property type="match status" value="1"/>
</dbReference>
<organism evidence="9 10">
    <name type="scientific">Rothia santali</name>
    <dbReference type="NCBI Taxonomy" id="2949643"/>
    <lineage>
        <taxon>Bacteria</taxon>
        <taxon>Bacillati</taxon>
        <taxon>Actinomycetota</taxon>
        <taxon>Actinomycetes</taxon>
        <taxon>Micrococcales</taxon>
        <taxon>Micrococcaceae</taxon>
        <taxon>Rothia</taxon>
    </lineage>
</organism>
<evidence type="ECO:0000259" key="7">
    <source>
        <dbReference type="Pfam" id="PF01266"/>
    </source>
</evidence>
<protein>
    <recommendedName>
        <fullName evidence="6">Glycerol-3-phosphate dehydrogenase</fullName>
        <ecNumber evidence="6">1.1.5.3</ecNumber>
    </recommendedName>
</protein>
<keyword evidence="3 6" id="KW-0285">Flavoprotein</keyword>
<evidence type="ECO:0000259" key="8">
    <source>
        <dbReference type="Pfam" id="PF16901"/>
    </source>
</evidence>
<feature type="domain" description="Alpha-glycerophosphate oxidase C-terminal" evidence="8">
    <location>
        <begin position="413"/>
        <end position="538"/>
    </location>
</feature>
<feature type="domain" description="FAD dependent oxidoreductase" evidence="7">
    <location>
        <begin position="27"/>
        <end position="359"/>
    </location>
</feature>
<dbReference type="GO" id="GO:0009331">
    <property type="term" value="C:glycerol-3-phosphate dehydrogenase (FAD) complex"/>
    <property type="evidence" value="ECO:0007669"/>
    <property type="project" value="UniProtKB-UniRule"/>
</dbReference>
<comment type="cofactor">
    <cofactor evidence="1 6">
        <name>FAD</name>
        <dbReference type="ChEBI" id="CHEBI:57692"/>
    </cofactor>
</comment>
<evidence type="ECO:0000256" key="4">
    <source>
        <dbReference type="ARBA" id="ARBA00022827"/>
    </source>
</evidence>
<dbReference type="InterPro" id="IPR006076">
    <property type="entry name" value="FAD-dep_OxRdtase"/>
</dbReference>
<dbReference type="Gene3D" id="3.30.9.10">
    <property type="entry name" value="D-Amino Acid Oxidase, subunit A, domain 2"/>
    <property type="match status" value="1"/>
</dbReference>
<keyword evidence="10" id="KW-1185">Reference proteome</keyword>
<dbReference type="PRINTS" id="PR01001">
    <property type="entry name" value="FADG3PDH"/>
</dbReference>
<dbReference type="Proteomes" id="UP001139502">
    <property type="component" value="Unassembled WGS sequence"/>
</dbReference>
<evidence type="ECO:0000256" key="3">
    <source>
        <dbReference type="ARBA" id="ARBA00022630"/>
    </source>
</evidence>
<name>A0A9X2KJ47_9MICC</name>
<dbReference type="GO" id="GO:0004368">
    <property type="term" value="F:glycerol-3-phosphate dehydrogenase (quinone) activity"/>
    <property type="evidence" value="ECO:0007669"/>
    <property type="project" value="UniProtKB-EC"/>
</dbReference>
<keyword evidence="4" id="KW-0274">FAD</keyword>
<dbReference type="PANTHER" id="PTHR11985:SF31">
    <property type="entry name" value="GLYCEROL-3-PHOSPHATE DEHYDROGENASE 2"/>
    <property type="match status" value="1"/>
</dbReference>
<sequence>MKISASHLTAENRSRALEAMSDDEGVDILVIGGGITGAGIALDAATRGLRTAVVEAGDWASGTSSWSSKLVHGGLRYLYNLDFHLVSEALTERGLLLSRIAPHLVKAQPFLWPLKMPVIERTYSAVGIGMYDALARIGARGRKILPNQRHYTKKGARQLFPDIKSDALTGAIRFFDARVDDARLVVDVVRTAAGYGALAANRTQVTELLKSSTGRVVGARITDLETGTERTVTARHVVNATGVWTEQTERLGGTEAGLKVLASKGIHIVVPRDRINAETGIFLRTEKSVLFIIPWQRYWVIGTTDTPYEQNYSRPVATREDIDYVLEHANAILDTPLTRDDILSTYAGLRPLLQPVVEKEDETQSTKVSREHTVTEVAPGLSAIAGGKLTTYRVMGRDAVDFALGATAKARPSVTQDIPLVGAEGFEAARNRADAIARERGWTAARVDSLLERYGSEIDDVLELIDEDPTWGRPLEHAPAFLRAEVLLAVRYEGALHLEDILIRRVRLDMEQRDRGLAAAEEIIEIAAAELGWSQETRTKELETYRRRVESMAAAETHDDDASAAAEVTADTEIAPKIALHS</sequence>
<dbReference type="GO" id="GO:0046168">
    <property type="term" value="P:glycerol-3-phosphate catabolic process"/>
    <property type="evidence" value="ECO:0007669"/>
    <property type="project" value="TreeGrafter"/>
</dbReference>
<evidence type="ECO:0000256" key="6">
    <source>
        <dbReference type="RuleBase" id="RU361217"/>
    </source>
</evidence>
<evidence type="ECO:0000313" key="9">
    <source>
        <dbReference type="EMBL" id="MCP3426489.1"/>
    </source>
</evidence>
<dbReference type="InterPro" id="IPR000447">
    <property type="entry name" value="G3P_DH_FAD-dep"/>
</dbReference>
<evidence type="ECO:0000256" key="2">
    <source>
        <dbReference type="ARBA" id="ARBA00007330"/>
    </source>
</evidence>
<evidence type="ECO:0000256" key="5">
    <source>
        <dbReference type="ARBA" id="ARBA00023002"/>
    </source>
</evidence>
<evidence type="ECO:0000313" key="10">
    <source>
        <dbReference type="Proteomes" id="UP001139502"/>
    </source>
</evidence>
<dbReference type="InterPro" id="IPR036188">
    <property type="entry name" value="FAD/NAD-bd_sf"/>
</dbReference>
<dbReference type="PROSITE" id="PS00977">
    <property type="entry name" value="FAD_G3PDH_1"/>
    <property type="match status" value="1"/>
</dbReference>
<comment type="similarity">
    <text evidence="2 6">Belongs to the FAD-dependent glycerol-3-phosphate dehydrogenase family.</text>
</comment>